<feature type="compositionally biased region" description="Acidic residues" evidence="1">
    <location>
        <begin position="222"/>
        <end position="233"/>
    </location>
</feature>
<accession>A0A556QJS0</accession>
<evidence type="ECO:0008006" key="4">
    <source>
        <dbReference type="Google" id="ProtNLM"/>
    </source>
</evidence>
<dbReference type="AlphaFoldDB" id="A0A556QJS0"/>
<sequence length="285" mass="31695">MDPVPLLDSDQPTAAEKPLIYIILGAAGSGRREVLADMIEGGLGEGDRAAVLLSTGETADAHDERLANISRWAWREGVIAASLPEGATHVFFVTDGRLNPVDQIEALQPWITAVSGEIGRIITVVNCQLAEKNHALVAWYEACIHFSDVALLNKREGVANKWMSEFQTRFKELCYPCLFEIVKNGRVKNPLIVLDPQARRMSHIFDINEWTGINLEGVEFGTEGEDEPEIEDEAPAKPDSGKKKGHPNQSPLDDDDWLPEKEPYFEIQPNGRRAKEIPDIAKYLE</sequence>
<keyword evidence="3" id="KW-1185">Reference proteome</keyword>
<name>A0A556QJS0_9BACT</name>
<evidence type="ECO:0000256" key="1">
    <source>
        <dbReference type="SAM" id="MobiDB-lite"/>
    </source>
</evidence>
<evidence type="ECO:0000313" key="2">
    <source>
        <dbReference type="EMBL" id="TSJ76879.1"/>
    </source>
</evidence>
<reference evidence="2 3" key="1">
    <citation type="submission" date="2019-07" db="EMBL/GenBank/DDBJ databases">
        <title>Description of 53C-WASEF.</title>
        <authorList>
            <person name="Pitt A."/>
            <person name="Hahn M.W."/>
        </authorList>
    </citation>
    <scope>NUCLEOTIDE SEQUENCE [LARGE SCALE GENOMIC DNA]</scope>
    <source>
        <strain evidence="2 3">53C-WASEF</strain>
    </source>
</reference>
<dbReference type="Proteomes" id="UP000315648">
    <property type="component" value="Unassembled WGS sequence"/>
</dbReference>
<comment type="caution">
    <text evidence="2">The sequence shown here is derived from an EMBL/GenBank/DDBJ whole genome shotgun (WGS) entry which is preliminary data.</text>
</comment>
<dbReference type="RefSeq" id="WP_144230699.1">
    <property type="nucleotide sequence ID" value="NZ_CBCRVV010000017.1"/>
</dbReference>
<proteinExistence type="predicted"/>
<evidence type="ECO:0000313" key="3">
    <source>
        <dbReference type="Proteomes" id="UP000315648"/>
    </source>
</evidence>
<dbReference type="OrthoDB" id="189114at2"/>
<dbReference type="EMBL" id="VMBG01000002">
    <property type="protein sequence ID" value="TSJ76879.1"/>
    <property type="molecule type" value="Genomic_DNA"/>
</dbReference>
<gene>
    <name evidence="2" type="ORF">FPL22_12230</name>
</gene>
<organism evidence="2 3">
    <name type="scientific">Rariglobus hedericola</name>
    <dbReference type="NCBI Taxonomy" id="2597822"/>
    <lineage>
        <taxon>Bacteria</taxon>
        <taxon>Pseudomonadati</taxon>
        <taxon>Verrucomicrobiota</taxon>
        <taxon>Opitutia</taxon>
        <taxon>Opitutales</taxon>
        <taxon>Opitutaceae</taxon>
        <taxon>Rariglobus</taxon>
    </lineage>
</organism>
<feature type="region of interest" description="Disordered" evidence="1">
    <location>
        <begin position="222"/>
        <end position="285"/>
    </location>
</feature>
<protein>
    <recommendedName>
        <fullName evidence="4">CobW/HypB/UreG nucleotide-binding domain-containing protein</fullName>
    </recommendedName>
</protein>
<feature type="compositionally biased region" description="Basic and acidic residues" evidence="1">
    <location>
        <begin position="273"/>
        <end position="285"/>
    </location>
</feature>